<keyword evidence="2" id="KW-1185">Reference proteome</keyword>
<evidence type="ECO:0000313" key="2">
    <source>
        <dbReference type="Proteomes" id="UP001157418"/>
    </source>
</evidence>
<reference evidence="1 2" key="1">
    <citation type="submission" date="2022-01" db="EMBL/GenBank/DDBJ databases">
        <authorList>
            <person name="Xiong W."/>
            <person name="Schranz E."/>
        </authorList>
    </citation>
    <scope>NUCLEOTIDE SEQUENCE [LARGE SCALE GENOMIC DNA]</scope>
</reference>
<organism evidence="1 2">
    <name type="scientific">Lactuca virosa</name>
    <dbReference type="NCBI Taxonomy" id="75947"/>
    <lineage>
        <taxon>Eukaryota</taxon>
        <taxon>Viridiplantae</taxon>
        <taxon>Streptophyta</taxon>
        <taxon>Embryophyta</taxon>
        <taxon>Tracheophyta</taxon>
        <taxon>Spermatophyta</taxon>
        <taxon>Magnoliopsida</taxon>
        <taxon>eudicotyledons</taxon>
        <taxon>Gunneridae</taxon>
        <taxon>Pentapetalae</taxon>
        <taxon>asterids</taxon>
        <taxon>campanulids</taxon>
        <taxon>Asterales</taxon>
        <taxon>Asteraceae</taxon>
        <taxon>Cichorioideae</taxon>
        <taxon>Cichorieae</taxon>
        <taxon>Lactucinae</taxon>
        <taxon>Lactuca</taxon>
    </lineage>
</organism>
<sequence>MPNNHNGGPVFTDAINNTLQKVKVGCCSVDVLKQLINADTPVDLPLAPEALQMPSVPDIFIVPSDLTHLVKVLSLEGTSEGGELDAVKGRATTISGNDRRLYNTLQGSLEGKQAQSTL</sequence>
<comment type="caution">
    <text evidence="1">The sequence shown here is derived from an EMBL/GenBank/DDBJ whole genome shotgun (WGS) entry which is preliminary data.</text>
</comment>
<dbReference type="AlphaFoldDB" id="A0AAU9M5E4"/>
<name>A0AAU9M5E4_9ASTR</name>
<accession>A0AAU9M5E4</accession>
<dbReference type="EMBL" id="CAKMRJ010001112">
    <property type="protein sequence ID" value="CAH1421762.1"/>
    <property type="molecule type" value="Genomic_DNA"/>
</dbReference>
<dbReference type="Proteomes" id="UP001157418">
    <property type="component" value="Unassembled WGS sequence"/>
</dbReference>
<gene>
    <name evidence="1" type="ORF">LVIROSA_LOCUS9143</name>
</gene>
<protein>
    <submittedName>
        <fullName evidence="1">Uncharacterized protein</fullName>
    </submittedName>
</protein>
<proteinExistence type="predicted"/>
<evidence type="ECO:0000313" key="1">
    <source>
        <dbReference type="EMBL" id="CAH1421762.1"/>
    </source>
</evidence>